<comment type="cofactor">
    <cofactor evidence="1">
        <name>Zn(2+)</name>
        <dbReference type="ChEBI" id="CHEBI:29105"/>
    </cofactor>
</comment>
<evidence type="ECO:0000256" key="11">
    <source>
        <dbReference type="ARBA" id="ARBA00022989"/>
    </source>
</evidence>
<feature type="domain" description="Vacuolar membrane protease C-terminal" evidence="19">
    <location>
        <begin position="768"/>
        <end position="922"/>
    </location>
</feature>
<keyword evidence="14" id="KW-0325">Glycoprotein</keyword>
<dbReference type="InterPro" id="IPR048024">
    <property type="entry name" value="Fxna-like_M28_dom"/>
</dbReference>
<dbReference type="GO" id="GO:0046872">
    <property type="term" value="F:metal ion binding"/>
    <property type="evidence" value="ECO:0007669"/>
    <property type="project" value="UniProtKB-KW"/>
</dbReference>
<dbReference type="SUPFAM" id="SSF53187">
    <property type="entry name" value="Zn-dependent exopeptidases"/>
    <property type="match status" value="1"/>
</dbReference>
<keyword evidence="12" id="KW-0482">Metalloprotease</keyword>
<evidence type="ECO:0000256" key="12">
    <source>
        <dbReference type="ARBA" id="ARBA00023049"/>
    </source>
</evidence>
<proteinExistence type="inferred from homology"/>
<comment type="caution">
    <text evidence="21">The sequence shown here is derived from an EMBL/GenBank/DDBJ whole genome shotgun (WGS) entry which is preliminary data.</text>
</comment>
<dbReference type="InterPro" id="IPR007484">
    <property type="entry name" value="Peptidase_M28"/>
</dbReference>
<evidence type="ECO:0000256" key="4">
    <source>
        <dbReference type="ARBA" id="ARBA00010918"/>
    </source>
</evidence>
<accession>A0A0L0NE39</accession>
<evidence type="ECO:0000256" key="8">
    <source>
        <dbReference type="ARBA" id="ARBA00022723"/>
    </source>
</evidence>
<keyword evidence="6 15" id="KW-0645">Protease</keyword>
<feature type="compositionally biased region" description="Polar residues" evidence="16">
    <location>
        <begin position="621"/>
        <end position="632"/>
    </location>
</feature>
<evidence type="ECO:0000256" key="7">
    <source>
        <dbReference type="ARBA" id="ARBA00022692"/>
    </source>
</evidence>
<dbReference type="EC" id="3.4.-.-" evidence="15"/>
<feature type="transmembrane region" description="Helical" evidence="17">
    <location>
        <begin position="456"/>
        <end position="475"/>
    </location>
</feature>
<dbReference type="AlphaFoldDB" id="A0A0L0NE39"/>
<dbReference type="FunFam" id="3.40.630.10:FF:000057">
    <property type="entry name" value="Vacuolar membrane protease"/>
    <property type="match status" value="1"/>
</dbReference>
<dbReference type="Proteomes" id="UP000036947">
    <property type="component" value="Unassembled WGS sequence"/>
</dbReference>
<keyword evidence="10 15" id="KW-0862">Zinc</keyword>
<gene>
    <name evidence="21" type="ORF">TOPH_02917</name>
</gene>
<name>A0A0L0NE39_TOLOC</name>
<feature type="transmembrane region" description="Helical" evidence="17">
    <location>
        <begin position="481"/>
        <end position="504"/>
    </location>
</feature>
<dbReference type="PANTHER" id="PTHR12147:SF58">
    <property type="entry name" value="VACUOLAR MEMBRANE PROTEASE"/>
    <property type="match status" value="1"/>
</dbReference>
<evidence type="ECO:0000256" key="9">
    <source>
        <dbReference type="ARBA" id="ARBA00022801"/>
    </source>
</evidence>
<feature type="compositionally biased region" description="Acidic residues" evidence="16">
    <location>
        <begin position="595"/>
        <end position="607"/>
    </location>
</feature>
<feature type="transmembrane region" description="Helical" evidence="17">
    <location>
        <begin position="12"/>
        <end position="31"/>
    </location>
</feature>
<organism evidence="21 22">
    <name type="scientific">Tolypocladium ophioglossoides (strain CBS 100239)</name>
    <name type="common">Snaketongue truffleclub</name>
    <name type="synonym">Elaphocordyceps ophioglossoides</name>
    <dbReference type="NCBI Taxonomy" id="1163406"/>
    <lineage>
        <taxon>Eukaryota</taxon>
        <taxon>Fungi</taxon>
        <taxon>Dikarya</taxon>
        <taxon>Ascomycota</taxon>
        <taxon>Pezizomycotina</taxon>
        <taxon>Sordariomycetes</taxon>
        <taxon>Hypocreomycetidae</taxon>
        <taxon>Hypocreales</taxon>
        <taxon>Ophiocordycipitaceae</taxon>
        <taxon>Tolypocladium</taxon>
    </lineage>
</organism>
<dbReference type="PANTHER" id="PTHR12147">
    <property type="entry name" value="METALLOPEPTIDASE M28 FAMILY MEMBER"/>
    <property type="match status" value="1"/>
</dbReference>
<comment type="similarity">
    <text evidence="4 15">Belongs to the peptidase M28 family.</text>
</comment>
<evidence type="ECO:0000259" key="18">
    <source>
        <dbReference type="Pfam" id="PF04389"/>
    </source>
</evidence>
<feature type="transmembrane region" description="Helical" evidence="17">
    <location>
        <begin position="711"/>
        <end position="730"/>
    </location>
</feature>
<keyword evidence="5" id="KW-0926">Vacuole</keyword>
<sequence length="1020" mass="113754">MRFHDLSAFRPGPVTFWTTFLYLVITLPVIYVQEIVPPAPKDLPGGLNLTEAWQDLQNITSAYHPFNSRENDRVRQFFINRSKEVLNRNGIDYTVESRATASQSLFECNPDSDTEENLSCATRAPGVTVFDDQAANFTMIYDAGTYLSGNSKGSTWTGQYFEGNNYYIYIHGKADPKGDWWLSKAPYAGSNATGGVLVNCHFDSVATSYGATDDGVACVTMLQLLSYFTSAGHQPDNGIVLLFNNAEEDGLLGSRAFGSSPLVQFCRTFVNLEGVGAGGRAMLFRTTDLEVAMAYSGTPHPFGSIIANDGFDRGAVMSGTDYEIFADIYGLRGLDIAFYEPRSRYHTTEDDARHTSINSIWHMLSATLATTKKLSQNTSIILFSGREDNKKPDRGVWFDWLGSAWIAFPLRGLFAWSLTLLIATPLAVVLIVYVLFRRDKCYFLARDGVWGDFFRFPLAFAFAAALTMVPLFALAKFNPLIIYSSGYAVWAMALSSCHFGFWLIMEGSSNLTRLSVNFWLFALSWVFQVFAATAEDQLHVGSFYFAAFFHSAIFLSLALSLLEQLALPRRQISIQEPYDANQAGESAYNNTRRDEEDEQSNTDDEASDGASASARMPLLGTNGSRGESNNQSSFASACRRSIYAALSSARTTVHSFQRPYEHEELWSSQLPVWTWFLQLLVLAPVHLILVGSQGLAAVSAIAMTGTDGSRLLTPVMVLGILSIVLLLPLTPFIHRTTHHIPMLLFVIFIGTFIYNFAAFPFSTNNRFKFIFQQTIDLDKGTNIVTLSGIEEYLRHIIDSLPEAAGQSIKCQPSVERDFMDCQYDASPYLPDLANGADLEDSITVITSKSADGTTAHIQLDALETRTCYLDFSRPISNFTVEGEAKRDPRLSQNPPDGRIQHIQVWRRRWEGTWNLNLQLTEDRRSIMNDNPGAGYSSDLMGNEELKLRSETSGLQPTVDLQGQPMEATVRCAWSDANNPKTIPALHRLQQYMPSWAIVTKRGFSLVEVKKKYKVVSWRGF</sequence>
<dbReference type="OrthoDB" id="76293at2759"/>
<feature type="transmembrane region" description="Helical" evidence="17">
    <location>
        <begin position="672"/>
        <end position="691"/>
    </location>
</feature>
<evidence type="ECO:0000256" key="2">
    <source>
        <dbReference type="ARBA" id="ARBA00003273"/>
    </source>
</evidence>
<keyword evidence="8 15" id="KW-0479">Metal-binding</keyword>
<evidence type="ECO:0000256" key="5">
    <source>
        <dbReference type="ARBA" id="ARBA00022554"/>
    </source>
</evidence>
<dbReference type="InterPro" id="IPR045175">
    <property type="entry name" value="M28_fam"/>
</dbReference>
<dbReference type="Pfam" id="PF22250">
    <property type="entry name" value="PFF1_C"/>
    <property type="match status" value="1"/>
</dbReference>
<feature type="region of interest" description="Disordered" evidence="16">
    <location>
        <begin position="583"/>
        <end position="632"/>
    </location>
</feature>
<evidence type="ECO:0000256" key="13">
    <source>
        <dbReference type="ARBA" id="ARBA00023136"/>
    </source>
</evidence>
<feature type="transmembrane region" description="Helical" evidence="17">
    <location>
        <begin position="413"/>
        <end position="436"/>
    </location>
</feature>
<evidence type="ECO:0000259" key="20">
    <source>
        <dbReference type="Pfam" id="PF22251"/>
    </source>
</evidence>
<evidence type="ECO:0000256" key="3">
    <source>
        <dbReference type="ARBA" id="ARBA00004128"/>
    </source>
</evidence>
<dbReference type="EMBL" id="LFRF01000006">
    <property type="protein sequence ID" value="KND92311.1"/>
    <property type="molecule type" value="Genomic_DNA"/>
</dbReference>
<keyword evidence="7 17" id="KW-0812">Transmembrane</keyword>
<dbReference type="Gene3D" id="3.40.630.10">
    <property type="entry name" value="Zn peptidases"/>
    <property type="match status" value="1"/>
</dbReference>
<feature type="transmembrane region" description="Helical" evidence="17">
    <location>
        <begin position="516"/>
        <end position="534"/>
    </location>
</feature>
<keyword evidence="11 17" id="KW-1133">Transmembrane helix</keyword>
<feature type="domain" description="Peptidase M28" evidence="18">
    <location>
        <begin position="189"/>
        <end position="369"/>
    </location>
</feature>
<evidence type="ECO:0000256" key="6">
    <source>
        <dbReference type="ARBA" id="ARBA00022670"/>
    </source>
</evidence>
<feature type="transmembrane region" description="Helical" evidence="17">
    <location>
        <begin position="742"/>
        <end position="761"/>
    </location>
</feature>
<dbReference type="GO" id="GO:0005774">
    <property type="term" value="C:vacuolar membrane"/>
    <property type="evidence" value="ECO:0007669"/>
    <property type="project" value="UniProtKB-SubCell"/>
</dbReference>
<comment type="function">
    <text evidence="2">May be involved in vacuolar sorting and osmoregulation.</text>
</comment>
<reference evidence="21 22" key="1">
    <citation type="journal article" date="2015" name="BMC Genomics">
        <title>The genome of the truffle-parasite Tolypocladium ophioglossoides and the evolution of antifungal peptaibiotics.</title>
        <authorList>
            <person name="Quandt C.A."/>
            <person name="Bushley K.E."/>
            <person name="Spatafora J.W."/>
        </authorList>
    </citation>
    <scope>NUCLEOTIDE SEQUENCE [LARGE SCALE GENOMIC DNA]</scope>
    <source>
        <strain evidence="21 22">CBS 100239</strain>
    </source>
</reference>
<dbReference type="InterPro" id="IPR053975">
    <property type="entry name" value="PFF1_C"/>
</dbReference>
<evidence type="ECO:0000256" key="10">
    <source>
        <dbReference type="ARBA" id="ARBA00022833"/>
    </source>
</evidence>
<comment type="subcellular location">
    <subcellularLocation>
        <location evidence="3">Vacuole membrane</location>
        <topology evidence="3">Multi-pass membrane protein</topology>
    </subcellularLocation>
</comment>
<evidence type="ECO:0000256" key="1">
    <source>
        <dbReference type="ARBA" id="ARBA00001947"/>
    </source>
</evidence>
<keyword evidence="13 17" id="KW-0472">Membrane</keyword>
<dbReference type="CDD" id="cd03875">
    <property type="entry name" value="M28_Fxna_like"/>
    <property type="match status" value="1"/>
</dbReference>
<keyword evidence="22" id="KW-1185">Reference proteome</keyword>
<evidence type="ECO:0000256" key="17">
    <source>
        <dbReference type="SAM" id="Phobius"/>
    </source>
</evidence>
<evidence type="ECO:0000313" key="21">
    <source>
        <dbReference type="EMBL" id="KND92311.1"/>
    </source>
</evidence>
<evidence type="ECO:0000256" key="14">
    <source>
        <dbReference type="ARBA" id="ARBA00023180"/>
    </source>
</evidence>
<dbReference type="GO" id="GO:0008235">
    <property type="term" value="F:metalloexopeptidase activity"/>
    <property type="evidence" value="ECO:0007669"/>
    <property type="project" value="InterPro"/>
</dbReference>
<evidence type="ECO:0000313" key="22">
    <source>
        <dbReference type="Proteomes" id="UP000036947"/>
    </source>
</evidence>
<dbReference type="Pfam" id="PF22251">
    <property type="entry name" value="PFF1_TM"/>
    <property type="match status" value="1"/>
</dbReference>
<keyword evidence="9 15" id="KW-0378">Hydrolase</keyword>
<dbReference type="Pfam" id="PF04389">
    <property type="entry name" value="Peptidase_M28"/>
    <property type="match status" value="1"/>
</dbReference>
<dbReference type="InterPro" id="IPR053976">
    <property type="entry name" value="PFF1_TM"/>
</dbReference>
<evidence type="ECO:0000259" key="19">
    <source>
        <dbReference type="Pfam" id="PF22250"/>
    </source>
</evidence>
<feature type="transmembrane region" description="Helical" evidence="17">
    <location>
        <begin position="540"/>
        <end position="562"/>
    </location>
</feature>
<dbReference type="GO" id="GO:0006508">
    <property type="term" value="P:proteolysis"/>
    <property type="evidence" value="ECO:0007669"/>
    <property type="project" value="UniProtKB-KW"/>
</dbReference>
<protein>
    <recommendedName>
        <fullName evidence="15">Peptide hydrolase</fullName>
        <ecNumber evidence="15">3.4.-.-</ecNumber>
    </recommendedName>
</protein>
<dbReference type="STRING" id="1163406.A0A0L0NE39"/>
<evidence type="ECO:0000256" key="15">
    <source>
        <dbReference type="RuleBase" id="RU361240"/>
    </source>
</evidence>
<feature type="domain" description="Vacuolar membrane protease transmembrane" evidence="20">
    <location>
        <begin position="454"/>
        <end position="740"/>
    </location>
</feature>
<evidence type="ECO:0000256" key="16">
    <source>
        <dbReference type="SAM" id="MobiDB-lite"/>
    </source>
</evidence>